<reference evidence="2" key="1">
    <citation type="submission" date="2011-05" db="EMBL/GenBank/DDBJ databases">
        <authorList>
            <person name="Richards S.R."/>
            <person name="Qu J."/>
            <person name="Jiang H."/>
            <person name="Jhangiani S.N."/>
            <person name="Agravi P."/>
            <person name="Goodspeed R."/>
            <person name="Gross S."/>
            <person name="Mandapat C."/>
            <person name="Jackson L."/>
            <person name="Mathew T."/>
            <person name="Pu L."/>
            <person name="Thornton R."/>
            <person name="Saada N."/>
            <person name="Wilczek-Boney K.B."/>
            <person name="Lee S."/>
            <person name="Kovar C."/>
            <person name="Wu Y."/>
            <person name="Scherer S.E."/>
            <person name="Worley K.C."/>
            <person name="Muzny D.M."/>
            <person name="Gibbs R."/>
        </authorList>
    </citation>
    <scope>NUCLEOTIDE SEQUENCE</scope>
    <source>
        <strain evidence="2">Brora</strain>
    </source>
</reference>
<evidence type="ECO:0000313" key="2">
    <source>
        <dbReference type="Proteomes" id="UP000014500"/>
    </source>
</evidence>
<dbReference type="HOGENOM" id="CLU_2040995_0_0_1"/>
<dbReference type="Proteomes" id="UP000014500">
    <property type="component" value="Unassembled WGS sequence"/>
</dbReference>
<organism evidence="1 2">
    <name type="scientific">Strigamia maritima</name>
    <name type="common">European centipede</name>
    <name type="synonym">Geophilus maritimus</name>
    <dbReference type="NCBI Taxonomy" id="126957"/>
    <lineage>
        <taxon>Eukaryota</taxon>
        <taxon>Metazoa</taxon>
        <taxon>Ecdysozoa</taxon>
        <taxon>Arthropoda</taxon>
        <taxon>Myriapoda</taxon>
        <taxon>Chilopoda</taxon>
        <taxon>Pleurostigmophora</taxon>
        <taxon>Geophilomorpha</taxon>
        <taxon>Linotaeniidae</taxon>
        <taxon>Strigamia</taxon>
    </lineage>
</organism>
<name>T1J9K1_STRMM</name>
<keyword evidence="2" id="KW-1185">Reference proteome</keyword>
<dbReference type="AlphaFoldDB" id="T1J9K1"/>
<dbReference type="EMBL" id="JH431976">
    <property type="status" value="NOT_ANNOTATED_CDS"/>
    <property type="molecule type" value="Genomic_DNA"/>
</dbReference>
<sequence>MVTTLVKKSVSMCSWLLRLLSDWILDKWKIASGWRWETAIEKNGVTQALSYYYCYTSEKIKTAKDPKITDCCHPAIIFFFDGYVLFLYGAVITHQVSVQPLIKTHRFNGGRCTLRVVSRSV</sequence>
<protein>
    <submittedName>
        <fullName evidence="1">Uncharacterized protein</fullName>
    </submittedName>
</protein>
<dbReference type="EnsemblMetazoa" id="SMAR010398-RA">
    <property type="protein sequence ID" value="SMAR010398-PA"/>
    <property type="gene ID" value="SMAR010398"/>
</dbReference>
<evidence type="ECO:0000313" key="1">
    <source>
        <dbReference type="EnsemblMetazoa" id="SMAR010398-PA"/>
    </source>
</evidence>
<reference evidence="1" key="2">
    <citation type="submission" date="2015-02" db="UniProtKB">
        <authorList>
            <consortium name="EnsemblMetazoa"/>
        </authorList>
    </citation>
    <scope>IDENTIFICATION</scope>
</reference>
<accession>T1J9K1</accession>
<proteinExistence type="predicted"/>